<protein>
    <submittedName>
        <fullName evidence="1">Uncharacterized protein</fullName>
    </submittedName>
</protein>
<sequence>MSRQDELVENITFFHDEPANIFNSSTTNRETNNGLSENIIFSTMSRQRYIFLHDEEVEVSISL</sequence>
<reference evidence="1" key="1">
    <citation type="submission" date="2014-12" db="EMBL/GenBank/DDBJ databases">
        <title>Insight into the proteome of Arion vulgaris.</title>
        <authorList>
            <person name="Aradska J."/>
            <person name="Bulat T."/>
            <person name="Smidak R."/>
            <person name="Sarate P."/>
            <person name="Gangsoo J."/>
            <person name="Sialana F."/>
            <person name="Bilban M."/>
            <person name="Lubec G."/>
        </authorList>
    </citation>
    <scope>NUCLEOTIDE SEQUENCE</scope>
    <source>
        <tissue evidence="1">Skin</tissue>
    </source>
</reference>
<dbReference type="EMBL" id="HACG01046930">
    <property type="protein sequence ID" value="CEK93795.1"/>
    <property type="molecule type" value="Transcribed_RNA"/>
</dbReference>
<name>A0A0B7BKC6_9EUPU</name>
<gene>
    <name evidence="1" type="primary">ORF197303</name>
    <name evidence="2" type="synonym">ORF197307</name>
</gene>
<dbReference type="AlphaFoldDB" id="A0A0B7BKC6"/>
<proteinExistence type="predicted"/>
<evidence type="ECO:0000313" key="2">
    <source>
        <dbReference type="EMBL" id="CEK93795.1"/>
    </source>
</evidence>
<organism evidence="1">
    <name type="scientific">Arion vulgaris</name>
    <dbReference type="NCBI Taxonomy" id="1028688"/>
    <lineage>
        <taxon>Eukaryota</taxon>
        <taxon>Metazoa</taxon>
        <taxon>Spiralia</taxon>
        <taxon>Lophotrochozoa</taxon>
        <taxon>Mollusca</taxon>
        <taxon>Gastropoda</taxon>
        <taxon>Heterobranchia</taxon>
        <taxon>Euthyneura</taxon>
        <taxon>Panpulmonata</taxon>
        <taxon>Eupulmonata</taxon>
        <taxon>Stylommatophora</taxon>
        <taxon>Helicina</taxon>
        <taxon>Arionoidea</taxon>
        <taxon>Arionidae</taxon>
        <taxon>Arion</taxon>
    </lineage>
</organism>
<accession>A0A0B7BKC6</accession>
<evidence type="ECO:0000313" key="1">
    <source>
        <dbReference type="EMBL" id="CEK93794.1"/>
    </source>
</evidence>
<dbReference type="EMBL" id="HACG01046929">
    <property type="protein sequence ID" value="CEK93794.1"/>
    <property type="molecule type" value="Transcribed_RNA"/>
</dbReference>